<comment type="caution">
    <text evidence="1">The sequence shown here is derived from an EMBL/GenBank/DDBJ whole genome shotgun (WGS) entry which is preliminary data.</text>
</comment>
<dbReference type="Proteomes" id="UP000324222">
    <property type="component" value="Unassembled WGS sequence"/>
</dbReference>
<name>A0A5B7I057_PORTR</name>
<dbReference type="EMBL" id="VSRR010039932">
    <property type="protein sequence ID" value="MPC74887.1"/>
    <property type="molecule type" value="Genomic_DNA"/>
</dbReference>
<gene>
    <name evidence="1" type="ORF">E2C01_069266</name>
</gene>
<proteinExistence type="predicted"/>
<reference evidence="1 2" key="1">
    <citation type="submission" date="2019-05" db="EMBL/GenBank/DDBJ databases">
        <title>Another draft genome of Portunus trituberculatus and its Hox gene families provides insights of decapod evolution.</title>
        <authorList>
            <person name="Jeong J.-H."/>
            <person name="Song I."/>
            <person name="Kim S."/>
            <person name="Choi T."/>
            <person name="Kim D."/>
            <person name="Ryu S."/>
            <person name="Kim W."/>
        </authorList>
    </citation>
    <scope>NUCLEOTIDE SEQUENCE [LARGE SCALE GENOMIC DNA]</scope>
    <source>
        <tissue evidence="1">Muscle</tissue>
    </source>
</reference>
<accession>A0A5B7I057</accession>
<organism evidence="1 2">
    <name type="scientific">Portunus trituberculatus</name>
    <name type="common">Swimming crab</name>
    <name type="synonym">Neptunus trituberculatus</name>
    <dbReference type="NCBI Taxonomy" id="210409"/>
    <lineage>
        <taxon>Eukaryota</taxon>
        <taxon>Metazoa</taxon>
        <taxon>Ecdysozoa</taxon>
        <taxon>Arthropoda</taxon>
        <taxon>Crustacea</taxon>
        <taxon>Multicrustacea</taxon>
        <taxon>Malacostraca</taxon>
        <taxon>Eumalacostraca</taxon>
        <taxon>Eucarida</taxon>
        <taxon>Decapoda</taxon>
        <taxon>Pleocyemata</taxon>
        <taxon>Brachyura</taxon>
        <taxon>Eubrachyura</taxon>
        <taxon>Portunoidea</taxon>
        <taxon>Portunidae</taxon>
        <taxon>Portuninae</taxon>
        <taxon>Portunus</taxon>
    </lineage>
</organism>
<evidence type="ECO:0000313" key="2">
    <source>
        <dbReference type="Proteomes" id="UP000324222"/>
    </source>
</evidence>
<protein>
    <submittedName>
        <fullName evidence="1">Uncharacterized protein</fullName>
    </submittedName>
</protein>
<keyword evidence="2" id="KW-1185">Reference proteome</keyword>
<sequence>MTHDGDKEAGAQQSPHWHAEIDGLCRAVDKKRAVGWRTIAGGKRFVWDRRRWRKGEDCKWKGNSQREEER</sequence>
<evidence type="ECO:0000313" key="1">
    <source>
        <dbReference type="EMBL" id="MPC74887.1"/>
    </source>
</evidence>
<dbReference type="AlphaFoldDB" id="A0A5B7I057"/>